<dbReference type="EMBL" id="FNFO01000002">
    <property type="protein sequence ID" value="SDK26855.1"/>
    <property type="molecule type" value="Genomic_DNA"/>
</dbReference>
<evidence type="ECO:0000313" key="4">
    <source>
        <dbReference type="Proteomes" id="UP000198510"/>
    </source>
</evidence>
<evidence type="ECO:0000313" key="3">
    <source>
        <dbReference type="EMBL" id="SDK26855.1"/>
    </source>
</evidence>
<dbReference type="Pfam" id="PF13369">
    <property type="entry name" value="Transglut_core2"/>
    <property type="match status" value="1"/>
</dbReference>
<feature type="domain" description="Protein SirB1 N-terminal" evidence="2">
    <location>
        <begin position="103"/>
        <end position="251"/>
    </location>
</feature>
<dbReference type="PANTHER" id="PTHR31350">
    <property type="entry name" value="SI:DKEY-261L7.2"/>
    <property type="match status" value="1"/>
</dbReference>
<keyword evidence="4" id="KW-1185">Reference proteome</keyword>
<name>A0A1G9AK25_9BACT</name>
<sequence length="284" mass="33555">MMEEKELRALVSLLSDEDEEVLSHVEQKIISLGDPVIPYLESEWESNFNPYVQKRIEDLIHHLQYSVLEKKLRAWKEGGAEDLLEGLWLIATYQYPDLEYSKLRKEMEQIYYETWLEMKNDIHPFDQIRILNDVLFGKLKFSANTKNFHAPNNSMLNIVLESHKGNPISLCAVYMLVAQRLKLPVYGVNLPNLFVLTYKSRELQFYINAFNRGLIFYKSDIDNYISHLNLAKMDLFYEPCSNLDIIRRMLRNLIISFEKLGEKEKMEEIKRLVDVITDESDVNY</sequence>
<dbReference type="InterPro" id="IPR032698">
    <property type="entry name" value="SirB1_N"/>
</dbReference>
<organism evidence="3 4">
    <name type="scientific">Catalinimonas alkaloidigena</name>
    <dbReference type="NCBI Taxonomy" id="1075417"/>
    <lineage>
        <taxon>Bacteria</taxon>
        <taxon>Pseudomonadati</taxon>
        <taxon>Bacteroidota</taxon>
        <taxon>Cytophagia</taxon>
        <taxon>Cytophagales</taxon>
        <taxon>Catalimonadaceae</taxon>
        <taxon>Catalinimonas</taxon>
    </lineage>
</organism>
<dbReference type="PANTHER" id="PTHR31350:SF21">
    <property type="entry name" value="F-BOX ONLY PROTEIN 21"/>
    <property type="match status" value="1"/>
</dbReference>
<accession>A0A1G9AK25</accession>
<evidence type="ECO:0000256" key="1">
    <source>
        <dbReference type="ARBA" id="ARBA00007100"/>
    </source>
</evidence>
<dbReference type="AlphaFoldDB" id="A0A1G9AK25"/>
<dbReference type="STRING" id="1075417.SAMN05421823_102305"/>
<gene>
    <name evidence="3" type="ORF">SAMN05421823_102305</name>
</gene>
<comment type="similarity">
    <text evidence="1">Belongs to the UPF0162 family.</text>
</comment>
<dbReference type="Proteomes" id="UP000198510">
    <property type="component" value="Unassembled WGS sequence"/>
</dbReference>
<protein>
    <submittedName>
        <fullName evidence="3">Regulator of sirC expression, contains transglutaminase-like and TPR domains</fullName>
    </submittedName>
</protein>
<reference evidence="3 4" key="1">
    <citation type="submission" date="2016-10" db="EMBL/GenBank/DDBJ databases">
        <authorList>
            <person name="de Groot N.N."/>
        </authorList>
    </citation>
    <scope>NUCLEOTIDE SEQUENCE [LARGE SCALE GENOMIC DNA]</scope>
    <source>
        <strain evidence="3 4">DSM 25186</strain>
    </source>
</reference>
<proteinExistence type="inferred from homology"/>
<evidence type="ECO:0000259" key="2">
    <source>
        <dbReference type="Pfam" id="PF13369"/>
    </source>
</evidence>